<dbReference type="GO" id="GO:1990481">
    <property type="term" value="P:mRNA pseudouridine synthesis"/>
    <property type="evidence" value="ECO:0007669"/>
    <property type="project" value="TreeGrafter"/>
</dbReference>
<dbReference type="STRING" id="320497.A0U93_14775"/>
<gene>
    <name evidence="5" type="primary">truB</name>
    <name evidence="6" type="ORF">A0U93_14775</name>
</gene>
<protein>
    <recommendedName>
        <fullName evidence="5">tRNA pseudouridine synthase B</fullName>
        <ecNumber evidence="5">5.4.99.25</ecNumber>
    </recommendedName>
    <alternativeName>
        <fullName evidence="5">tRNA pseudouridine(55) synthase</fullName>
        <shortName evidence="5">Psi55 synthase</shortName>
    </alternativeName>
    <alternativeName>
        <fullName evidence="5">tRNA pseudouridylate synthase</fullName>
    </alternativeName>
    <alternativeName>
        <fullName evidence="5">tRNA-uridine isomerase</fullName>
    </alternativeName>
</protein>
<reference evidence="6 7" key="1">
    <citation type="submission" date="2016-03" db="EMBL/GenBank/DDBJ databases">
        <title>Acetic acid bacteria sequencing.</title>
        <authorList>
            <person name="Brandt J."/>
            <person name="Jakob F."/>
            <person name="Vogel R.F."/>
        </authorList>
    </citation>
    <scope>NUCLEOTIDE SEQUENCE [LARGE SCALE GENOMIC DNA]</scope>
    <source>
        <strain evidence="6 7">NBRC 101099</strain>
    </source>
</reference>
<dbReference type="Pfam" id="PF01509">
    <property type="entry name" value="TruB_N"/>
    <property type="match status" value="1"/>
</dbReference>
<dbReference type="RefSeq" id="WP_077808030.1">
    <property type="nucleotide sequence ID" value="NZ_BJXS01000001.1"/>
</dbReference>
<keyword evidence="4 5" id="KW-0413">Isomerase</keyword>
<dbReference type="GO" id="GO:0031119">
    <property type="term" value="P:tRNA pseudouridine synthesis"/>
    <property type="evidence" value="ECO:0007669"/>
    <property type="project" value="UniProtKB-UniRule"/>
</dbReference>
<proteinExistence type="inferred from homology"/>
<feature type="active site" description="Nucleophile" evidence="5">
    <location>
        <position position="46"/>
    </location>
</feature>
<dbReference type="GO" id="GO:0160148">
    <property type="term" value="F:tRNA pseudouridine(55) synthase activity"/>
    <property type="evidence" value="ECO:0007669"/>
    <property type="project" value="UniProtKB-EC"/>
</dbReference>
<dbReference type="OrthoDB" id="9802309at2"/>
<dbReference type="AlphaFoldDB" id="A0A1U9KTA6"/>
<organism evidence="6 7">
    <name type="scientific">Neoasaia chiangmaiensis</name>
    <dbReference type="NCBI Taxonomy" id="320497"/>
    <lineage>
        <taxon>Bacteria</taxon>
        <taxon>Pseudomonadati</taxon>
        <taxon>Pseudomonadota</taxon>
        <taxon>Alphaproteobacteria</taxon>
        <taxon>Acetobacterales</taxon>
        <taxon>Acetobacteraceae</taxon>
        <taxon>Neoasaia</taxon>
    </lineage>
</organism>
<dbReference type="InterPro" id="IPR020103">
    <property type="entry name" value="PsdUridine_synth_cat_dom_sf"/>
</dbReference>
<dbReference type="InterPro" id="IPR002501">
    <property type="entry name" value="PsdUridine_synth_N"/>
</dbReference>
<evidence type="ECO:0000256" key="3">
    <source>
        <dbReference type="ARBA" id="ARBA00022694"/>
    </source>
</evidence>
<sequence>MISKRGQEINGWLIVDKALKMGSTTAVAKARRLYDARKVGHAGTLDPLATGVLPVAFGRATKTIPFIMDSTKHYRFTLAFGESRTTDDREGNVLTTSVHRPGDNDIRAVLPDLTGDIMQIPPIFSALKVDGQRAYDLARAGLLQSLPPRHARVDRIEMVERPDADHAVFEVQSGKGVYMRSLARDIALACGTVGHIAVLRRTKCGPFHEKNAISLDNLSQSMEKAHALPAPLLPVATALADIPALAVTEAEAKALSFGQSIVLAELTHPMPVLQSGLPQGDVLHAMCGERAIGICRPVDGRLKPMRML</sequence>
<accession>A0A1U9KTA6</accession>
<dbReference type="InterPro" id="IPR032819">
    <property type="entry name" value="TruB_C"/>
</dbReference>
<dbReference type="EMBL" id="CP014691">
    <property type="protein sequence ID" value="AQS88972.1"/>
    <property type="molecule type" value="Genomic_DNA"/>
</dbReference>
<dbReference type="EC" id="5.4.99.25" evidence="5"/>
<dbReference type="HAMAP" id="MF_01080">
    <property type="entry name" value="TruB_bact"/>
    <property type="match status" value="1"/>
</dbReference>
<dbReference type="GO" id="GO:0003723">
    <property type="term" value="F:RNA binding"/>
    <property type="evidence" value="ECO:0007669"/>
    <property type="project" value="InterPro"/>
</dbReference>
<evidence type="ECO:0000313" key="6">
    <source>
        <dbReference type="EMBL" id="AQS88972.1"/>
    </source>
</evidence>
<evidence type="ECO:0000256" key="5">
    <source>
        <dbReference type="HAMAP-Rule" id="MF_01080"/>
    </source>
</evidence>
<dbReference type="Pfam" id="PF16198">
    <property type="entry name" value="TruB_C_2"/>
    <property type="match status" value="1"/>
</dbReference>
<dbReference type="Proteomes" id="UP000188604">
    <property type="component" value="Chromosome"/>
</dbReference>
<dbReference type="PANTHER" id="PTHR13767:SF2">
    <property type="entry name" value="PSEUDOURIDYLATE SYNTHASE TRUB1"/>
    <property type="match status" value="1"/>
</dbReference>
<comment type="function">
    <text evidence="5">Responsible for synthesis of pseudouridine from uracil-55 in the psi GC loop of transfer RNAs.</text>
</comment>
<comment type="similarity">
    <text evidence="2 5">Belongs to the pseudouridine synthase TruB family. Type 1 subfamily.</text>
</comment>
<dbReference type="CDD" id="cd02573">
    <property type="entry name" value="PseudoU_synth_EcTruB"/>
    <property type="match status" value="1"/>
</dbReference>
<comment type="catalytic activity">
    <reaction evidence="1 5">
        <text>uridine(55) in tRNA = pseudouridine(55) in tRNA</text>
        <dbReference type="Rhea" id="RHEA:42532"/>
        <dbReference type="Rhea" id="RHEA-COMP:10101"/>
        <dbReference type="Rhea" id="RHEA-COMP:10102"/>
        <dbReference type="ChEBI" id="CHEBI:65314"/>
        <dbReference type="ChEBI" id="CHEBI:65315"/>
        <dbReference type="EC" id="5.4.99.25"/>
    </reaction>
</comment>
<dbReference type="SUPFAM" id="SSF55120">
    <property type="entry name" value="Pseudouridine synthase"/>
    <property type="match status" value="1"/>
</dbReference>
<keyword evidence="3 5" id="KW-0819">tRNA processing</keyword>
<dbReference type="NCBIfam" id="TIGR00431">
    <property type="entry name" value="TruB"/>
    <property type="match status" value="1"/>
</dbReference>
<name>A0A1U9KTA6_9PROT</name>
<dbReference type="InterPro" id="IPR014780">
    <property type="entry name" value="tRNA_psdUridine_synth_TruB"/>
</dbReference>
<evidence type="ECO:0000256" key="1">
    <source>
        <dbReference type="ARBA" id="ARBA00000385"/>
    </source>
</evidence>
<evidence type="ECO:0000256" key="4">
    <source>
        <dbReference type="ARBA" id="ARBA00023235"/>
    </source>
</evidence>
<evidence type="ECO:0000256" key="2">
    <source>
        <dbReference type="ARBA" id="ARBA00005642"/>
    </source>
</evidence>
<evidence type="ECO:0000313" key="7">
    <source>
        <dbReference type="Proteomes" id="UP000188604"/>
    </source>
</evidence>
<keyword evidence="7" id="KW-1185">Reference proteome</keyword>
<dbReference type="KEGG" id="nch:A0U93_14775"/>
<dbReference type="PANTHER" id="PTHR13767">
    <property type="entry name" value="TRNA-PSEUDOURIDINE SYNTHASE"/>
    <property type="match status" value="1"/>
</dbReference>
<dbReference type="Gene3D" id="3.30.2350.10">
    <property type="entry name" value="Pseudouridine synthase"/>
    <property type="match status" value="1"/>
</dbReference>